<dbReference type="InterPro" id="IPR007597">
    <property type="entry name" value="CheC"/>
</dbReference>
<reference evidence="4 5" key="1">
    <citation type="submission" date="2022-06" db="EMBL/GenBank/DDBJ databases">
        <title>Isolation of gut microbiota from human fecal samples.</title>
        <authorList>
            <person name="Pamer E.G."/>
            <person name="Barat B."/>
            <person name="Waligurski E."/>
            <person name="Medina S."/>
            <person name="Paddock L."/>
            <person name="Mostad J."/>
        </authorList>
    </citation>
    <scope>NUCLEOTIDE SEQUENCE [LARGE SCALE GENOMIC DNA]</scope>
    <source>
        <strain evidence="4 5">DFI.9.90</strain>
    </source>
</reference>
<dbReference type="Pfam" id="PF04509">
    <property type="entry name" value="CheC"/>
    <property type="match status" value="1"/>
</dbReference>
<name>A0AAW5K1X5_9BACT</name>
<dbReference type="AlphaFoldDB" id="A0AAW5K1X5"/>
<organism evidence="4 5">
    <name type="scientific">Cloacibacillus evryensis</name>
    <dbReference type="NCBI Taxonomy" id="508460"/>
    <lineage>
        <taxon>Bacteria</taxon>
        <taxon>Thermotogati</taxon>
        <taxon>Synergistota</taxon>
        <taxon>Synergistia</taxon>
        <taxon>Synergistales</taxon>
        <taxon>Synergistaceae</taxon>
        <taxon>Cloacibacillus</taxon>
    </lineage>
</organism>
<dbReference type="InterPro" id="IPR050992">
    <property type="entry name" value="CheZ_family_phosphatases"/>
</dbReference>
<dbReference type="GO" id="GO:0016787">
    <property type="term" value="F:hydrolase activity"/>
    <property type="evidence" value="ECO:0007669"/>
    <property type="project" value="UniProtKB-KW"/>
</dbReference>
<dbReference type="PANTHER" id="PTHR43693">
    <property type="entry name" value="PROTEIN PHOSPHATASE CHEZ"/>
    <property type="match status" value="1"/>
</dbReference>
<sequence>MRNEDGRGAIAMSDHQNDVLREMGNIGSGHVLTALSQMTKREFSISAPDAEFLDYEELPAKMGDAEDARAAVTVDLSGDIEGIFMFIADRSLADALLSSLGVGLAAPEFFYEMEPMQRSALLEVGNIVANSYVTAICGLTGLSVSSSVPAMSVDMLGALLNLPVLRYAVTESRMIYMRSAFCIDGEEFNGNVVLFPDHPSLERLMASVGPN</sequence>
<dbReference type="GeneID" id="95756037"/>
<keyword evidence="5" id="KW-1185">Reference proteome</keyword>
<comment type="caution">
    <text evidence="4">The sequence shown here is derived from an EMBL/GenBank/DDBJ whole genome shotgun (WGS) entry which is preliminary data.</text>
</comment>
<feature type="domain" description="CheC-like protein" evidence="3">
    <location>
        <begin position="18"/>
        <end position="49"/>
    </location>
</feature>
<dbReference type="GO" id="GO:0006935">
    <property type="term" value="P:chemotaxis"/>
    <property type="evidence" value="ECO:0007669"/>
    <property type="project" value="UniProtKB-KW"/>
</dbReference>
<keyword evidence="1" id="KW-0145">Chemotaxis</keyword>
<evidence type="ECO:0000259" key="3">
    <source>
        <dbReference type="Pfam" id="PF04509"/>
    </source>
</evidence>
<evidence type="ECO:0000256" key="2">
    <source>
        <dbReference type="ARBA" id="ARBA00022801"/>
    </source>
</evidence>
<dbReference type="Proteomes" id="UP001205919">
    <property type="component" value="Unassembled WGS sequence"/>
</dbReference>
<dbReference type="EMBL" id="JANFYT010000010">
    <property type="protein sequence ID" value="MCQ4813947.1"/>
    <property type="molecule type" value="Genomic_DNA"/>
</dbReference>
<keyword evidence="2" id="KW-0378">Hydrolase</keyword>
<dbReference type="Gene3D" id="3.40.1550.10">
    <property type="entry name" value="CheC-like"/>
    <property type="match status" value="1"/>
</dbReference>
<dbReference type="InterPro" id="IPR028976">
    <property type="entry name" value="CheC-like_sf"/>
</dbReference>
<accession>A0AAW5K1X5</accession>
<evidence type="ECO:0000313" key="4">
    <source>
        <dbReference type="EMBL" id="MCQ4813947.1"/>
    </source>
</evidence>
<gene>
    <name evidence="4" type="ORF">NE630_05830</name>
</gene>
<evidence type="ECO:0000313" key="5">
    <source>
        <dbReference type="Proteomes" id="UP001205919"/>
    </source>
</evidence>
<protein>
    <submittedName>
        <fullName evidence="4">Chemotaxis protein CheC</fullName>
    </submittedName>
</protein>
<dbReference type="CDD" id="cd17909">
    <property type="entry name" value="CheC_ClassI"/>
    <property type="match status" value="1"/>
</dbReference>
<dbReference type="RefSeq" id="WP_008711304.1">
    <property type="nucleotide sequence ID" value="NZ_CABKQM010000008.1"/>
</dbReference>
<proteinExistence type="predicted"/>
<dbReference type="PANTHER" id="PTHR43693:SF1">
    <property type="entry name" value="PROTEIN PHOSPHATASE CHEZ"/>
    <property type="match status" value="1"/>
</dbReference>
<evidence type="ECO:0000256" key="1">
    <source>
        <dbReference type="ARBA" id="ARBA00022500"/>
    </source>
</evidence>
<dbReference type="SUPFAM" id="SSF103039">
    <property type="entry name" value="CheC-like"/>
    <property type="match status" value="1"/>
</dbReference>